<dbReference type="Proteomes" id="UP001233999">
    <property type="component" value="Unassembled WGS sequence"/>
</dbReference>
<dbReference type="AlphaFoldDB" id="A0AAD8E2C0"/>
<reference evidence="1" key="2">
    <citation type="submission" date="2023-05" db="EMBL/GenBank/DDBJ databases">
        <authorList>
            <person name="Fouks B."/>
        </authorList>
    </citation>
    <scope>NUCLEOTIDE SEQUENCE</scope>
    <source>
        <strain evidence="1">Stay&amp;Tobe</strain>
        <tissue evidence="1">Testes</tissue>
    </source>
</reference>
<feature type="non-terminal residue" evidence="1">
    <location>
        <position position="67"/>
    </location>
</feature>
<name>A0AAD8E2C0_DIPPU</name>
<reference evidence="1" key="1">
    <citation type="journal article" date="2023" name="IScience">
        <title>Live-bearing cockroach genome reveals convergent evolutionary mechanisms linked to viviparity in insects and beyond.</title>
        <authorList>
            <person name="Fouks B."/>
            <person name="Harrison M.C."/>
            <person name="Mikhailova A.A."/>
            <person name="Marchal E."/>
            <person name="English S."/>
            <person name="Carruthers M."/>
            <person name="Jennings E.C."/>
            <person name="Chiamaka E.L."/>
            <person name="Frigard R.A."/>
            <person name="Pippel M."/>
            <person name="Attardo G.M."/>
            <person name="Benoit J.B."/>
            <person name="Bornberg-Bauer E."/>
            <person name="Tobe S.S."/>
        </authorList>
    </citation>
    <scope>NUCLEOTIDE SEQUENCE</scope>
    <source>
        <strain evidence="1">Stay&amp;Tobe</strain>
    </source>
</reference>
<protein>
    <submittedName>
        <fullName evidence="1">Uncharacterized protein</fullName>
    </submittedName>
</protein>
<evidence type="ECO:0000313" key="2">
    <source>
        <dbReference type="Proteomes" id="UP001233999"/>
    </source>
</evidence>
<comment type="caution">
    <text evidence="1">The sequence shown here is derived from an EMBL/GenBank/DDBJ whole genome shotgun (WGS) entry which is preliminary data.</text>
</comment>
<sequence length="67" mass="8024">MAALKMTTYEQLTAEEFRQSELWMKMNTTVFETAVSWKHESYERFIDPSIEGRRKPPRNDITPVDER</sequence>
<evidence type="ECO:0000313" key="1">
    <source>
        <dbReference type="EMBL" id="KAJ9574795.1"/>
    </source>
</evidence>
<dbReference type="EMBL" id="JASPKZ010010261">
    <property type="protein sequence ID" value="KAJ9574795.1"/>
    <property type="molecule type" value="Genomic_DNA"/>
</dbReference>
<keyword evidence="2" id="KW-1185">Reference proteome</keyword>
<accession>A0AAD8E2C0</accession>
<gene>
    <name evidence="1" type="ORF">L9F63_008020</name>
</gene>
<proteinExistence type="predicted"/>
<organism evidence="1 2">
    <name type="scientific">Diploptera punctata</name>
    <name type="common">Pacific beetle cockroach</name>
    <dbReference type="NCBI Taxonomy" id="6984"/>
    <lineage>
        <taxon>Eukaryota</taxon>
        <taxon>Metazoa</taxon>
        <taxon>Ecdysozoa</taxon>
        <taxon>Arthropoda</taxon>
        <taxon>Hexapoda</taxon>
        <taxon>Insecta</taxon>
        <taxon>Pterygota</taxon>
        <taxon>Neoptera</taxon>
        <taxon>Polyneoptera</taxon>
        <taxon>Dictyoptera</taxon>
        <taxon>Blattodea</taxon>
        <taxon>Blaberoidea</taxon>
        <taxon>Blaberidae</taxon>
        <taxon>Diplopterinae</taxon>
        <taxon>Diploptera</taxon>
    </lineage>
</organism>